<evidence type="ECO:0000313" key="3">
    <source>
        <dbReference type="Proteomes" id="UP000032458"/>
    </source>
</evidence>
<feature type="compositionally biased region" description="Basic and acidic residues" evidence="1">
    <location>
        <begin position="11"/>
        <end position="22"/>
    </location>
</feature>
<evidence type="ECO:0000256" key="1">
    <source>
        <dbReference type="SAM" id="MobiDB-lite"/>
    </source>
</evidence>
<dbReference type="RefSeq" id="WP_030064110.1">
    <property type="nucleotide sequence ID" value="NZ_JRKI01000033.1"/>
</dbReference>
<protein>
    <submittedName>
        <fullName evidence="2">Uncharacterized protein</fullName>
    </submittedName>
</protein>
<proteinExistence type="predicted"/>
<comment type="caution">
    <text evidence="2">The sequence shown here is derived from an EMBL/GenBank/DDBJ whole genome shotgun (WGS) entry which is preliminary data.</text>
</comment>
<dbReference type="PATRIC" id="fig|1240678.4.peg.5494"/>
<reference evidence="2 3" key="1">
    <citation type="submission" date="2014-09" db="EMBL/GenBank/DDBJ databases">
        <title>Draft genome sequence of Streptomyces natalensis ATCC 27448, producer of the antifungal pimaricin.</title>
        <authorList>
            <person name="Mendes M.V."/>
            <person name="Beites T."/>
            <person name="Pires S."/>
            <person name="Santos C.L."/>
            <person name="Moradas-Ferreira P."/>
        </authorList>
    </citation>
    <scope>NUCLEOTIDE SEQUENCE [LARGE SCALE GENOMIC DNA]</scope>
    <source>
        <strain evidence="2 3">ATCC 27448</strain>
    </source>
</reference>
<evidence type="ECO:0000313" key="2">
    <source>
        <dbReference type="EMBL" id="KIZ15637.1"/>
    </source>
</evidence>
<accession>A0A0D7CJM8</accession>
<name>A0A0D7CJM8_9ACTN</name>
<gene>
    <name evidence="2" type="ORF">SNA_25800</name>
</gene>
<dbReference type="EMBL" id="JRKI01000033">
    <property type="protein sequence ID" value="KIZ15637.1"/>
    <property type="molecule type" value="Genomic_DNA"/>
</dbReference>
<dbReference type="AlphaFoldDB" id="A0A0D7CJM8"/>
<sequence>MSTTNNQPDDPQAHGREPEPHTPDQSPAERPQARDTLGWTKTGLSAAFCTTGVVLSLTGHEAVGVALISAGSLGGGIQINLPGRK</sequence>
<dbReference type="Proteomes" id="UP000032458">
    <property type="component" value="Unassembled WGS sequence"/>
</dbReference>
<keyword evidence="3" id="KW-1185">Reference proteome</keyword>
<organism evidence="2 3">
    <name type="scientific">Streptomyces natalensis ATCC 27448</name>
    <dbReference type="NCBI Taxonomy" id="1240678"/>
    <lineage>
        <taxon>Bacteria</taxon>
        <taxon>Bacillati</taxon>
        <taxon>Actinomycetota</taxon>
        <taxon>Actinomycetes</taxon>
        <taxon>Kitasatosporales</taxon>
        <taxon>Streptomycetaceae</taxon>
        <taxon>Streptomyces</taxon>
    </lineage>
</organism>
<feature type="region of interest" description="Disordered" evidence="1">
    <location>
        <begin position="1"/>
        <end position="35"/>
    </location>
</feature>